<organism evidence="1 2">
    <name type="scientific">Salinimicrobium gaetbulicola</name>
    <dbReference type="NCBI Taxonomy" id="999702"/>
    <lineage>
        <taxon>Bacteria</taxon>
        <taxon>Pseudomonadati</taxon>
        <taxon>Bacteroidota</taxon>
        <taxon>Flavobacteriia</taxon>
        <taxon>Flavobacteriales</taxon>
        <taxon>Flavobacteriaceae</taxon>
        <taxon>Salinimicrobium</taxon>
    </lineage>
</organism>
<evidence type="ECO:0000313" key="1">
    <source>
        <dbReference type="EMBL" id="MFD0976123.1"/>
    </source>
</evidence>
<dbReference type="EMBL" id="JBHTJP010000032">
    <property type="protein sequence ID" value="MFD0976123.1"/>
    <property type="molecule type" value="Genomic_DNA"/>
</dbReference>
<dbReference type="InterPro" id="IPR051612">
    <property type="entry name" value="Teichoic_Acid_Biosynth"/>
</dbReference>
<proteinExistence type="predicted"/>
<dbReference type="InterPro" id="IPR043148">
    <property type="entry name" value="TagF_C"/>
</dbReference>
<dbReference type="Pfam" id="PF04464">
    <property type="entry name" value="Glyphos_transf"/>
    <property type="match status" value="1"/>
</dbReference>
<keyword evidence="2" id="KW-1185">Reference proteome</keyword>
<dbReference type="PANTHER" id="PTHR37316">
    <property type="entry name" value="TEICHOIC ACID GLYCEROL-PHOSPHATE PRIMASE"/>
    <property type="match status" value="1"/>
</dbReference>
<dbReference type="Gene3D" id="3.40.50.12580">
    <property type="match status" value="1"/>
</dbReference>
<gene>
    <name evidence="1" type="ORF">ACFQ1G_04895</name>
</gene>
<comment type="caution">
    <text evidence="1">The sequence shown here is derived from an EMBL/GenBank/DDBJ whole genome shotgun (WGS) entry which is preliminary data.</text>
</comment>
<dbReference type="InterPro" id="IPR007554">
    <property type="entry name" value="Glycerophosphate_synth"/>
</dbReference>
<reference evidence="2" key="1">
    <citation type="journal article" date="2019" name="Int. J. Syst. Evol. Microbiol.">
        <title>The Global Catalogue of Microorganisms (GCM) 10K type strain sequencing project: providing services to taxonomists for standard genome sequencing and annotation.</title>
        <authorList>
            <consortium name="The Broad Institute Genomics Platform"/>
            <consortium name="The Broad Institute Genome Sequencing Center for Infectious Disease"/>
            <person name="Wu L."/>
            <person name="Ma J."/>
        </authorList>
    </citation>
    <scope>NUCLEOTIDE SEQUENCE [LARGE SCALE GENOMIC DNA]</scope>
    <source>
        <strain evidence="2">CCUG 60898</strain>
    </source>
</reference>
<protein>
    <submittedName>
        <fullName evidence="1">CDP-glycerol glycerophosphotransferase family protein</fullName>
    </submittedName>
</protein>
<dbReference type="PANTHER" id="PTHR37316:SF3">
    <property type="entry name" value="TEICHOIC ACID GLYCEROL-PHOSPHATE TRANSFERASE"/>
    <property type="match status" value="1"/>
</dbReference>
<accession>A0ABW3IEG1</accession>
<name>A0ABW3IEG1_9FLAO</name>
<sequence length="353" mass="41561">MKFTLFCQNPYAFGIMEPIMQVLKDKGYDYLWFLTPNLSGKFPFPEEPHTFDLEELTSYKSDAILCPGNEVPHYLRGVKVQIFHGLAGEKKGHFRIRHYFDLYLTQGPYFTRRFNRLKRKHKNFEVIETGWPKLDIYGKESEKYQQEKEALLEKHQASKMVLYAPTFSPSLTSAPHLLTEVERLAENKDYLILIKFHDLMAPEVIALYKALASKTDNIVVEEEPNIVKFLLMADIMISDTSSVVYEFLLLNKPVITYKNNSETILWDNATEYSGLVEKAAANLERDEYKDQRLKVIENYHPYNDGNSSLRMVEAIEDYIEENGVPERRKLPFLRRRKMNRMFKRKKKRFRNNG</sequence>
<dbReference type="Proteomes" id="UP001597100">
    <property type="component" value="Unassembled WGS sequence"/>
</dbReference>
<dbReference type="RefSeq" id="WP_380737175.1">
    <property type="nucleotide sequence ID" value="NZ_JBHTJP010000032.1"/>
</dbReference>
<dbReference type="SUPFAM" id="SSF53756">
    <property type="entry name" value="UDP-Glycosyltransferase/glycogen phosphorylase"/>
    <property type="match status" value="1"/>
</dbReference>
<evidence type="ECO:0000313" key="2">
    <source>
        <dbReference type="Proteomes" id="UP001597100"/>
    </source>
</evidence>